<keyword evidence="1" id="KW-0808">Transferase</keyword>
<protein>
    <submittedName>
        <fullName evidence="1">Glycosyltransferase family 1 protein</fullName>
    </submittedName>
</protein>
<organism evidence="1 2">
    <name type="scientific">Phocaeicola vulgatus</name>
    <name type="common">Bacteroides vulgatus</name>
    <dbReference type="NCBI Taxonomy" id="821"/>
    <lineage>
        <taxon>Bacteria</taxon>
        <taxon>Pseudomonadati</taxon>
        <taxon>Bacteroidota</taxon>
        <taxon>Bacteroidia</taxon>
        <taxon>Bacteroidales</taxon>
        <taxon>Bacteroidaceae</taxon>
        <taxon>Phocaeicola</taxon>
    </lineage>
</organism>
<reference evidence="1 2" key="1">
    <citation type="submission" date="2018-08" db="EMBL/GenBank/DDBJ databases">
        <title>A genome reference for cultivated species of the human gut microbiota.</title>
        <authorList>
            <person name="Zou Y."/>
            <person name="Xue W."/>
            <person name="Luo G."/>
        </authorList>
    </citation>
    <scope>NUCLEOTIDE SEQUENCE [LARGE SCALE GENOMIC DNA]</scope>
    <source>
        <strain evidence="1 2">AF18-14</strain>
    </source>
</reference>
<evidence type="ECO:0000313" key="2">
    <source>
        <dbReference type="Proteomes" id="UP000283833"/>
    </source>
</evidence>
<dbReference type="Proteomes" id="UP000283833">
    <property type="component" value="Unassembled WGS sequence"/>
</dbReference>
<evidence type="ECO:0000313" key="1">
    <source>
        <dbReference type="EMBL" id="RGT94156.1"/>
    </source>
</evidence>
<gene>
    <name evidence="1" type="ORF">DWX04_10035</name>
</gene>
<accession>A0A412QTC0</accession>
<dbReference type="EMBL" id="QRXI01000010">
    <property type="protein sequence ID" value="RGT94156.1"/>
    <property type="molecule type" value="Genomic_DNA"/>
</dbReference>
<dbReference type="GO" id="GO:0016740">
    <property type="term" value="F:transferase activity"/>
    <property type="evidence" value="ECO:0007669"/>
    <property type="project" value="UniProtKB-KW"/>
</dbReference>
<proteinExistence type="predicted"/>
<sequence length="334" mass="39187">MEKSTIKMCMINIETTRRYEKRFFYDIVYEWEDDIKNMLHADFYYRSGVSDFINHAVRKMGGSPFCFSFKKEDVTVRFDMFAHTAGDFRNHNGVVPWIIDFYFEEKDFGKFYKAYRGYPIVLVSSLEVVEKLRKADCPLPIMHLPLSLSDRYMFDEKTIGEKEFDVVLAGRVNPSLRTFLEKYKSFHPETTVLDRRLVDGRFEYFDEKGRVLNLKNDTRMAYMDILKKGRVSLYATPGRDGKKGANGYNQVTPRFLEMLSAGCKPVMQYAGNPDTDFYELASWGESIESYEQFEKAMDGALKTPPDMQKYKDYLSKHYTSVRTCQLNEILKQIK</sequence>
<dbReference type="AlphaFoldDB" id="A0A412QTC0"/>
<comment type="caution">
    <text evidence="1">The sequence shown here is derived from an EMBL/GenBank/DDBJ whole genome shotgun (WGS) entry which is preliminary data.</text>
</comment>
<name>A0A412QTC0_PHOVU</name>